<comment type="pathway">
    <text evidence="4">Amino-acid biosynthesis.</text>
</comment>
<keyword evidence="6" id="KW-0413">Isomerase</keyword>
<dbReference type="STRING" id="314230.DSM3645_18781"/>
<keyword evidence="2 5" id="KW-0028">Amino-acid biosynthesis</keyword>
<keyword evidence="3 5" id="KW-0368">Histidine biosynthesis</keyword>
<dbReference type="HOGENOM" id="CLU_048577_2_1_0"/>
<dbReference type="InterPro" id="IPR013785">
    <property type="entry name" value="Aldolase_TIM"/>
</dbReference>
<evidence type="ECO:0000256" key="1">
    <source>
        <dbReference type="ARBA" id="ARBA00009667"/>
    </source>
</evidence>
<name>A3ZZD2_9BACT</name>
<dbReference type="GO" id="GO:0016853">
    <property type="term" value="F:isomerase activity"/>
    <property type="evidence" value="ECO:0007669"/>
    <property type="project" value="UniProtKB-KW"/>
</dbReference>
<organism evidence="6 7">
    <name type="scientific">Blastopirellula marina DSM 3645</name>
    <dbReference type="NCBI Taxonomy" id="314230"/>
    <lineage>
        <taxon>Bacteria</taxon>
        <taxon>Pseudomonadati</taxon>
        <taxon>Planctomycetota</taxon>
        <taxon>Planctomycetia</taxon>
        <taxon>Pirellulales</taxon>
        <taxon>Pirellulaceae</taxon>
        <taxon>Blastopirellula</taxon>
    </lineage>
</organism>
<comment type="caution">
    <text evidence="6">The sequence shown here is derived from an EMBL/GenBank/DDBJ whole genome shotgun (WGS) entry which is preliminary data.</text>
</comment>
<dbReference type="GO" id="GO:0000105">
    <property type="term" value="P:L-histidine biosynthetic process"/>
    <property type="evidence" value="ECO:0007669"/>
    <property type="project" value="UniProtKB-KW"/>
</dbReference>
<evidence type="ECO:0000313" key="7">
    <source>
        <dbReference type="Proteomes" id="UP000004358"/>
    </source>
</evidence>
<evidence type="ECO:0000313" key="6">
    <source>
        <dbReference type="EMBL" id="EAQ78095.1"/>
    </source>
</evidence>
<reference evidence="6 7" key="1">
    <citation type="submission" date="2006-02" db="EMBL/GenBank/DDBJ databases">
        <authorList>
            <person name="Amann R."/>
            <person name="Ferriera S."/>
            <person name="Johnson J."/>
            <person name="Kravitz S."/>
            <person name="Halpern A."/>
            <person name="Remington K."/>
            <person name="Beeson K."/>
            <person name="Tran B."/>
            <person name="Rogers Y.-H."/>
            <person name="Friedman R."/>
            <person name="Venter J.C."/>
        </authorList>
    </citation>
    <scope>NUCLEOTIDE SEQUENCE [LARGE SCALE GENOMIC DNA]</scope>
    <source>
        <strain evidence="6 7">DSM 3645</strain>
    </source>
</reference>
<gene>
    <name evidence="6" type="ORF">DSM3645_18781</name>
</gene>
<dbReference type="AlphaFoldDB" id="A3ZZD2"/>
<dbReference type="eggNOG" id="COG0106">
    <property type="taxonomic scope" value="Bacteria"/>
</dbReference>
<evidence type="ECO:0000256" key="3">
    <source>
        <dbReference type="ARBA" id="ARBA00023102"/>
    </source>
</evidence>
<dbReference type="SUPFAM" id="SSF51366">
    <property type="entry name" value="Ribulose-phoshate binding barrel"/>
    <property type="match status" value="1"/>
</dbReference>
<accession>A3ZZD2</accession>
<dbReference type="CDD" id="cd04723">
    <property type="entry name" value="HisA_HisF"/>
    <property type="match status" value="1"/>
</dbReference>
<evidence type="ECO:0000256" key="5">
    <source>
        <dbReference type="RuleBase" id="RU003657"/>
    </source>
</evidence>
<evidence type="ECO:0000256" key="4">
    <source>
        <dbReference type="ARBA" id="ARBA00029440"/>
    </source>
</evidence>
<sequence length="244" mass="26605">MPPVILPVIDLKDRHVVRGVGGLRRRYRPIESKLCASSKPGDVAAAMVTAYSFEDAYVADLDAILDGRPQVEDWRKIAEAGLRLHLDAGLATLADCQRVIEVLARENVASVIVGLETLRRWEDLEQIAAEFGDDVTFSLDLRHGRPLRIVGAAIRPEEVAQRAFECGVRRIVLLDLAHIGQGRGTGTEMLCRELSTQLAGVEWITGGGMQTSADIAAQLAIGASRVLVSSALHEDEKILMPRPQ</sequence>
<dbReference type="Proteomes" id="UP000004358">
    <property type="component" value="Unassembled WGS sequence"/>
</dbReference>
<dbReference type="Gene3D" id="3.20.20.70">
    <property type="entry name" value="Aldolase class I"/>
    <property type="match status" value="1"/>
</dbReference>
<evidence type="ECO:0000256" key="2">
    <source>
        <dbReference type="ARBA" id="ARBA00022605"/>
    </source>
</evidence>
<dbReference type="EMBL" id="AANZ01000024">
    <property type="protein sequence ID" value="EAQ78095.1"/>
    <property type="molecule type" value="Genomic_DNA"/>
</dbReference>
<dbReference type="InterPro" id="IPR011060">
    <property type="entry name" value="RibuloseP-bd_barrel"/>
</dbReference>
<comment type="similarity">
    <text evidence="1 5">Belongs to the HisA/HisF family.</text>
</comment>
<protein>
    <submittedName>
        <fullName evidence="6">Phosphoribosylformimino-5-aminoimidazole carboxamide ribotide isomerase related protein</fullName>
    </submittedName>
</protein>
<proteinExistence type="inferred from homology"/>
<dbReference type="Pfam" id="PF00977">
    <property type="entry name" value="His_biosynth"/>
    <property type="match status" value="1"/>
</dbReference>
<dbReference type="InterPro" id="IPR006062">
    <property type="entry name" value="His_biosynth"/>
</dbReference>